<dbReference type="OrthoDB" id="4200124at2759"/>
<dbReference type="AlphaFoldDB" id="A0A1L7XW08"/>
<feature type="region of interest" description="Disordered" evidence="2">
    <location>
        <begin position="355"/>
        <end position="411"/>
    </location>
</feature>
<feature type="compositionally biased region" description="Polar residues" evidence="2">
    <location>
        <begin position="509"/>
        <end position="524"/>
    </location>
</feature>
<evidence type="ECO:0000256" key="2">
    <source>
        <dbReference type="SAM" id="MobiDB-lite"/>
    </source>
</evidence>
<keyword evidence="1" id="KW-0175">Coiled coil</keyword>
<dbReference type="InterPro" id="IPR001810">
    <property type="entry name" value="F-box_dom"/>
</dbReference>
<gene>
    <name evidence="4" type="ORF">PAC_19142</name>
</gene>
<dbReference type="SUPFAM" id="SSF81383">
    <property type="entry name" value="F-box domain"/>
    <property type="match status" value="1"/>
</dbReference>
<evidence type="ECO:0000259" key="3">
    <source>
        <dbReference type="PROSITE" id="PS50181"/>
    </source>
</evidence>
<sequence>MPALPKQHRRKTVPVIKLDSEHVFKGVLEALGFEPLSSPFNTNNSAHTNMTNMTTMNPTPSSNPSSRKLSILDLPSETQKDILKYASSTDLIALSLVCKQFRDLAAEKLYRTFHIVFPDDDDPLNDSPIDGLAGGLDTFVTSDYDYAQYLREITLETLSGGDKGERAYRHYLYDVSCGKFMNTLLLLTLRKARALETFKWDIRVELSRPVFKALHQIQSIQHLQLRMQSGPSIYQAPPALTSQPATASEAGIAVNILQHEPITVYFPPSSPTSESNSPNTFSLGSKISSTAHQKANSGLLPGVKTPPLTLSGFRNLKTLSILDMDTLDYIDELKVCVQNCSPTLSNLRLSFSESLANKSRKPPPDVHSDDDSEQEDEFGLGGMPPPGLPANPVAPTSSFSGPSKVLSAQQEKKKQEAVLGRIFGLDSKAVKLKAIASEPAKATKSDEDPKRKFIRSLAPVAAKLMAHIKPGSEASIEGKETLAMIEKAAKLYIESIDKGKEKISEAASDGSSTAKATPASSIASVNDGDDVVMSGGADSEEPGLFDDPETRKKRTGEAEPGLPNPDDIDVEEPEGKELAIEFEAPGPEVQPDDNAGDLLPIDETEKADQPPAAPMDSINWANKLHILDHHLAIRNSHQLIEKQGEVLRKQMEAFKLKLQSGTLQDIDYKTIAEAEAEFQRVAKQVEDLSREMQQVTDHIDELQNSAALEEARMTEYIRDTRGLTLTSLSIYLIPIRASVLSRAIDIHVLQSITLLNVGPQIQFWNVLARENKFHPLPLQKIHTDNVTLPLLAFIAQLDLLTELFMLERTAKARVESTAAKTTVTIDQIRKVILKKHVSTLKVLMIRNDAGSEWDLDVKTVLLLCHQGKKLEELACSFGIRTMHALLQSMPSLESLRALHTFQFRVDDTCVWVMREFRKFTVDIVSHNPDMKLEYLALDTSVERLARRKYPRAKKVTSKGKGKAKELDLVSAKALAELALGNSGPSVGWGDSTNAYFDLAESSDEEDGLGKSGLRIETVEGVRFCDVTGVRIFEKEIIAGRL</sequence>
<dbReference type="EMBL" id="FJOG01000067">
    <property type="protein sequence ID" value="CZR69242.1"/>
    <property type="molecule type" value="Genomic_DNA"/>
</dbReference>
<dbReference type="CDD" id="cd09917">
    <property type="entry name" value="F-box_SF"/>
    <property type="match status" value="1"/>
</dbReference>
<dbReference type="PROSITE" id="PS50181">
    <property type="entry name" value="FBOX"/>
    <property type="match status" value="1"/>
</dbReference>
<proteinExistence type="predicted"/>
<feature type="region of interest" description="Disordered" evidence="2">
    <location>
        <begin position="504"/>
        <end position="570"/>
    </location>
</feature>
<feature type="compositionally biased region" description="Polar residues" evidence="2">
    <location>
        <begin position="394"/>
        <end position="409"/>
    </location>
</feature>
<dbReference type="InterPro" id="IPR036047">
    <property type="entry name" value="F-box-like_dom_sf"/>
</dbReference>
<name>A0A1L7XW08_9HELO</name>
<dbReference type="SMART" id="SM00256">
    <property type="entry name" value="FBOX"/>
    <property type="match status" value="1"/>
</dbReference>
<protein>
    <recommendedName>
        <fullName evidence="3">F-box domain-containing protein</fullName>
    </recommendedName>
</protein>
<accession>A0A1L7XW08</accession>
<dbReference type="STRING" id="576137.A0A1L7XW08"/>
<organism evidence="4 5">
    <name type="scientific">Phialocephala subalpina</name>
    <dbReference type="NCBI Taxonomy" id="576137"/>
    <lineage>
        <taxon>Eukaryota</taxon>
        <taxon>Fungi</taxon>
        <taxon>Dikarya</taxon>
        <taxon>Ascomycota</taxon>
        <taxon>Pezizomycotina</taxon>
        <taxon>Leotiomycetes</taxon>
        <taxon>Helotiales</taxon>
        <taxon>Mollisiaceae</taxon>
        <taxon>Phialocephala</taxon>
        <taxon>Phialocephala fortinii species complex</taxon>
    </lineage>
</organism>
<feature type="domain" description="F-box" evidence="3">
    <location>
        <begin position="68"/>
        <end position="113"/>
    </location>
</feature>
<feature type="compositionally biased region" description="Acidic residues" evidence="2">
    <location>
        <begin position="538"/>
        <end position="547"/>
    </location>
</feature>
<evidence type="ECO:0000313" key="5">
    <source>
        <dbReference type="Proteomes" id="UP000184330"/>
    </source>
</evidence>
<dbReference type="Gene3D" id="1.20.1280.50">
    <property type="match status" value="1"/>
</dbReference>
<dbReference type="Pfam" id="PF12937">
    <property type="entry name" value="F-box-like"/>
    <property type="match status" value="1"/>
</dbReference>
<feature type="coiled-coil region" evidence="1">
    <location>
        <begin position="671"/>
        <end position="719"/>
    </location>
</feature>
<evidence type="ECO:0000313" key="4">
    <source>
        <dbReference type="EMBL" id="CZR69242.1"/>
    </source>
</evidence>
<keyword evidence="5" id="KW-1185">Reference proteome</keyword>
<evidence type="ECO:0000256" key="1">
    <source>
        <dbReference type="SAM" id="Coils"/>
    </source>
</evidence>
<dbReference type="Proteomes" id="UP000184330">
    <property type="component" value="Unassembled WGS sequence"/>
</dbReference>
<reference evidence="4 5" key="1">
    <citation type="submission" date="2016-03" db="EMBL/GenBank/DDBJ databases">
        <authorList>
            <person name="Ploux O."/>
        </authorList>
    </citation>
    <scope>NUCLEOTIDE SEQUENCE [LARGE SCALE GENOMIC DNA]</scope>
    <source>
        <strain evidence="4 5">UAMH 11012</strain>
    </source>
</reference>